<name>A0ABX8X5S6_9CYAN</name>
<protein>
    <submittedName>
        <fullName evidence="5">Response regulator</fullName>
    </submittedName>
</protein>
<evidence type="ECO:0000256" key="2">
    <source>
        <dbReference type="PROSITE-ProRule" id="PRU00169"/>
    </source>
</evidence>
<dbReference type="Gene3D" id="3.30.450.20">
    <property type="entry name" value="PAS domain"/>
    <property type="match status" value="1"/>
</dbReference>
<dbReference type="PANTHER" id="PTHR44591:SF3">
    <property type="entry name" value="RESPONSE REGULATORY DOMAIN-CONTAINING PROTEIN"/>
    <property type="match status" value="1"/>
</dbReference>
<evidence type="ECO:0000259" key="4">
    <source>
        <dbReference type="PROSITE" id="PS50110"/>
    </source>
</evidence>
<reference evidence="5 6" key="1">
    <citation type="journal article" date="2022" name="J. Am. Chem. Soc.">
        <title>Biosynthesis of Guanitoxin Enables Global Environmental Detection in Freshwater Cyanobacteria.</title>
        <authorList>
            <person name="Lima S.T."/>
            <person name="Fallon T.R."/>
            <person name="Cordoza J.L."/>
            <person name="Chekan J.R."/>
            <person name="Delbaje E."/>
            <person name="Hopiavuori A.R."/>
            <person name="Alvarenga D.O."/>
            <person name="Wood S.M."/>
            <person name="Luhavaya H."/>
            <person name="Baumgartner J.T."/>
            <person name="Dorr F.A."/>
            <person name="Etchegaray A."/>
            <person name="Pinto E."/>
            <person name="McKinnie S.M.K."/>
            <person name="Fiore M.F."/>
            <person name="Moore B.S."/>
        </authorList>
    </citation>
    <scope>NUCLEOTIDE SEQUENCE [LARGE SCALE GENOMIC DNA]</scope>
    <source>
        <strain evidence="5 6">ITEP-024</strain>
    </source>
</reference>
<keyword evidence="1 2" id="KW-0597">Phosphoprotein</keyword>
<evidence type="ECO:0000256" key="1">
    <source>
        <dbReference type="ARBA" id="ARBA00022553"/>
    </source>
</evidence>
<dbReference type="PROSITE" id="PS50110">
    <property type="entry name" value="RESPONSE_REGULATORY"/>
    <property type="match status" value="1"/>
</dbReference>
<dbReference type="Proteomes" id="UP000826540">
    <property type="component" value="Chromosome"/>
</dbReference>
<dbReference type="SMART" id="SM00448">
    <property type="entry name" value="REC"/>
    <property type="match status" value="1"/>
</dbReference>
<accession>A0ABX8X5S6</accession>
<dbReference type="InterPro" id="IPR011006">
    <property type="entry name" value="CheY-like_superfamily"/>
</dbReference>
<dbReference type="InterPro" id="IPR001789">
    <property type="entry name" value="Sig_transdc_resp-reg_receiver"/>
</dbReference>
<dbReference type="SUPFAM" id="SSF55785">
    <property type="entry name" value="PYP-like sensor domain (PAS domain)"/>
    <property type="match status" value="1"/>
</dbReference>
<dbReference type="PANTHER" id="PTHR44591">
    <property type="entry name" value="STRESS RESPONSE REGULATOR PROTEIN 1"/>
    <property type="match status" value="1"/>
</dbReference>
<dbReference type="InterPro" id="IPR050595">
    <property type="entry name" value="Bact_response_regulator"/>
</dbReference>
<dbReference type="Pfam" id="PF00072">
    <property type="entry name" value="Response_reg"/>
    <property type="match status" value="1"/>
</dbReference>
<dbReference type="SUPFAM" id="SSF52172">
    <property type="entry name" value="CheY-like"/>
    <property type="match status" value="1"/>
</dbReference>
<sequence length="302" mass="34584">MGEKVNKSNFRHLLLQRNAAYTQSFINIVANDIYQTQDPKGNILIVDDLIENLHFLSDILTKQGYKVSSVTNGNMALRTVRNNPPDIILLDIKMPDIDGYKVCSILKAEEDTSDIPIIFLSALNEVFDKVKAFEVGGVDYITKPFQTEEIIARIQTHLTLQQQKRQLRQEIEKHQQTAEILYQSRALIASLLNSARDGIAAMQAVRDMVTGEIEDFRYLLVNPVYAKILGKKREELTNNFMQKKFLNQLIPGFFEKLVQVVETGSRLEQYFCLETNMQKKCYDLIAVKLGDGFLMTVREVKD</sequence>
<keyword evidence="3" id="KW-0175">Coiled coil</keyword>
<proteinExistence type="predicted"/>
<evidence type="ECO:0000256" key="3">
    <source>
        <dbReference type="SAM" id="Coils"/>
    </source>
</evidence>
<feature type="domain" description="Response regulatory" evidence="4">
    <location>
        <begin position="42"/>
        <end position="158"/>
    </location>
</feature>
<dbReference type="EMBL" id="CP080598">
    <property type="protein sequence ID" value="QYX34065.1"/>
    <property type="molecule type" value="Genomic_DNA"/>
</dbReference>
<dbReference type="InterPro" id="IPR035965">
    <property type="entry name" value="PAS-like_dom_sf"/>
</dbReference>
<feature type="modified residue" description="4-aspartylphosphate" evidence="2">
    <location>
        <position position="91"/>
    </location>
</feature>
<dbReference type="CDD" id="cd19920">
    <property type="entry name" value="REC_PA4781-like"/>
    <property type="match status" value="1"/>
</dbReference>
<evidence type="ECO:0000313" key="6">
    <source>
        <dbReference type="Proteomes" id="UP000826540"/>
    </source>
</evidence>
<dbReference type="Gene3D" id="3.40.50.2300">
    <property type="match status" value="1"/>
</dbReference>
<evidence type="ECO:0000313" key="5">
    <source>
        <dbReference type="EMBL" id="QYX34065.1"/>
    </source>
</evidence>
<organism evidence="5 6">
    <name type="scientific">Sphaerospermopsis torques-reginae ITEP-024</name>
    <dbReference type="NCBI Taxonomy" id="984208"/>
    <lineage>
        <taxon>Bacteria</taxon>
        <taxon>Bacillati</taxon>
        <taxon>Cyanobacteriota</taxon>
        <taxon>Cyanophyceae</taxon>
        <taxon>Nostocales</taxon>
        <taxon>Aphanizomenonaceae</taxon>
        <taxon>Sphaerospermopsis</taxon>
        <taxon>Sphaerospermopsis torques-reginae</taxon>
    </lineage>
</organism>
<feature type="coiled-coil region" evidence="3">
    <location>
        <begin position="157"/>
        <end position="184"/>
    </location>
</feature>
<gene>
    <name evidence="5" type="ORF">K2F26_03280</name>
</gene>
<keyword evidence="6" id="KW-1185">Reference proteome</keyword>